<evidence type="ECO:0000256" key="2">
    <source>
        <dbReference type="ARBA" id="ARBA00022670"/>
    </source>
</evidence>
<dbReference type="PANTHER" id="PTHR11804">
    <property type="entry name" value="PROTEASE M3 THIMET OLIGOPEPTIDASE-RELATED"/>
    <property type="match status" value="1"/>
</dbReference>
<dbReference type="Gene3D" id="3.40.390.10">
    <property type="entry name" value="Collagenase (Catalytic Domain)"/>
    <property type="match status" value="1"/>
</dbReference>
<keyword evidence="8" id="KW-0472">Membrane</keyword>
<dbReference type="SUPFAM" id="SSF48317">
    <property type="entry name" value="Acid phosphatase/Vanadium-dependent haloperoxidase"/>
    <property type="match status" value="1"/>
</dbReference>
<name>A0ABR4QEW4_9CEST</name>
<sequence>MCDSAKAEQIFTGISKQIIEYQVALSQLADDIKSNRISITYEGVVSKIDEIIFPVQSSLQLVEGLGATNNDPTWRLVVGRLATKFLRAQSEHLYSNAEIYGALHKILLQLDPQEKLKRGVVEQLLAEGWSNGAALASAAAGKIESCNSCGIPHFPHKNGKESCRKTLGQISYLRSELIKVENMFEQMVTNSAFVSAPETISQASITGRYDNARRIGSQLPSYLNNALIPNSSGYIPVAESDLSSSAPYWFPYALGGKQEGGYFKDMRVNLGIDKSANMFLCHCSNRELRQVVWQALVQRASQRTFGGSSGQHASNDSRIEQMRRLRAQVASTMGEPDWLSLVWRRTAISGRGPSSPDALVDQILEPIRKKLFPLGKIEWRILNEWAEPHLRISPSLEHYDIAYAIEQYNFTMSLAPGSSLSTDPRYRRVLPFGASIDRIFGRLGDLFGLKVARLPSGVGHATRLGITDSILYEVVDAGEEGFKLGEILVDLNSKHHFGAASFGNVTSVPLATRFPVPSKSPSPVAAEVSIACMFGNLPSDAIRIGLSEIEALDIASAFGRCLQHVVSRTPSYSFTGLTTPMPGASFAGSTGGTPVRDNSFLTQDLIKLLLIHSGPMRQAIFGDALGDSGANRVVINTTHGISRVMALPLLRTLYESRFDLELWAAGRSAWKTWHALSESLWVQHMPYAYHPDDQWACSALGIFGSRGIPGMRYFEVWRQVIALDCLSAFTEAGFEKQWDTQQVKDLFTRYRKKILDPGTALSCRSTFQAFRGRDPLPDALLKTFDVSHKLLRQSAFSSNAIPSKAIATQRRKVPLKVPGAMLPSPRCLGLALEWSCHGVPWFIFSGGWILGLLISSMAPPPSAGPTSDPYVALRSARNLYGWRAACLLFALVLDVLVVGCLKFIVKRPRPEANYSSDMLLTVSIDDWSFPSGHSSRAGMLQWLLPWLFNLSGFSRLLISVWTVSVCVSRLVMRRHHVEDILFGYALGFCLYYLVTWCVDWPYWFRFLG</sequence>
<keyword evidence="6 7" id="KW-0482">Metalloprotease</keyword>
<evidence type="ECO:0000256" key="6">
    <source>
        <dbReference type="ARBA" id="ARBA00023049"/>
    </source>
</evidence>
<dbReference type="InterPro" id="IPR024077">
    <property type="entry name" value="Neurolysin/TOP_dom2"/>
</dbReference>
<proteinExistence type="inferred from homology"/>
<dbReference type="InterPro" id="IPR036938">
    <property type="entry name" value="PAP2/HPO_sf"/>
</dbReference>
<keyword evidence="3 7" id="KW-0479">Metal-binding</keyword>
<evidence type="ECO:0000313" key="10">
    <source>
        <dbReference type="EMBL" id="KAL5108200.1"/>
    </source>
</evidence>
<reference evidence="10 11" key="1">
    <citation type="journal article" date="2022" name="Front. Cell. Infect. Microbiol.">
        <title>The Genomes of Two Strains of Taenia crassiceps the Animal Model for the Study of Human Cysticercosis.</title>
        <authorList>
            <person name="Bobes R.J."/>
            <person name="Estrada K."/>
            <person name="Rios-Valencia D.G."/>
            <person name="Calderon-Gallegos A."/>
            <person name="de la Torre P."/>
            <person name="Carrero J.C."/>
            <person name="Sanchez-Flores A."/>
            <person name="Laclette J.P."/>
        </authorList>
    </citation>
    <scope>NUCLEOTIDE SEQUENCE [LARGE SCALE GENOMIC DNA]</scope>
    <source>
        <strain evidence="10">WFUcys</strain>
    </source>
</reference>
<comment type="caution">
    <text evidence="10">The sequence shown here is derived from an EMBL/GenBank/DDBJ whole genome shotgun (WGS) entry which is preliminary data.</text>
</comment>
<dbReference type="SMART" id="SM00014">
    <property type="entry name" value="acidPPc"/>
    <property type="match status" value="1"/>
</dbReference>
<dbReference type="EMBL" id="JAKROA010000004">
    <property type="protein sequence ID" value="KAL5108200.1"/>
    <property type="molecule type" value="Genomic_DNA"/>
</dbReference>
<accession>A0ABR4QEW4</accession>
<dbReference type="InterPro" id="IPR000326">
    <property type="entry name" value="PAP2/HPO"/>
</dbReference>
<evidence type="ECO:0000256" key="8">
    <source>
        <dbReference type="SAM" id="Phobius"/>
    </source>
</evidence>
<evidence type="ECO:0000256" key="7">
    <source>
        <dbReference type="RuleBase" id="RU003435"/>
    </source>
</evidence>
<dbReference type="Pfam" id="PF01432">
    <property type="entry name" value="Peptidase_M3"/>
    <property type="match status" value="2"/>
</dbReference>
<dbReference type="InterPro" id="IPR001567">
    <property type="entry name" value="Pept_M3A_M3B_dom"/>
</dbReference>
<keyword evidence="11" id="KW-1185">Reference proteome</keyword>
<keyword evidence="5 7" id="KW-0862">Zinc</keyword>
<feature type="transmembrane region" description="Helical" evidence="8">
    <location>
        <begin position="880"/>
        <end position="905"/>
    </location>
</feature>
<organism evidence="10 11">
    <name type="scientific">Taenia crassiceps</name>
    <dbReference type="NCBI Taxonomy" id="6207"/>
    <lineage>
        <taxon>Eukaryota</taxon>
        <taxon>Metazoa</taxon>
        <taxon>Spiralia</taxon>
        <taxon>Lophotrochozoa</taxon>
        <taxon>Platyhelminthes</taxon>
        <taxon>Cestoda</taxon>
        <taxon>Eucestoda</taxon>
        <taxon>Cyclophyllidea</taxon>
        <taxon>Taeniidae</taxon>
        <taxon>Taenia</taxon>
    </lineage>
</organism>
<dbReference type="Pfam" id="PF01569">
    <property type="entry name" value="PAP2"/>
    <property type="match status" value="1"/>
</dbReference>
<dbReference type="SUPFAM" id="SSF55486">
    <property type="entry name" value="Metalloproteases ('zincins'), catalytic domain"/>
    <property type="match status" value="1"/>
</dbReference>
<keyword evidence="2 7" id="KW-0645">Protease</keyword>
<feature type="transmembrane region" description="Helical" evidence="8">
    <location>
        <begin position="980"/>
        <end position="1003"/>
    </location>
</feature>
<comment type="similarity">
    <text evidence="1 7">Belongs to the peptidase M3 family.</text>
</comment>
<feature type="domain" description="Phosphatidic acid phosphatase type 2/haloperoxidase" evidence="9">
    <location>
        <begin position="884"/>
        <end position="995"/>
    </location>
</feature>
<dbReference type="PANTHER" id="PTHR11804:SF84">
    <property type="entry name" value="SACCHAROLYSIN"/>
    <property type="match status" value="1"/>
</dbReference>
<gene>
    <name evidence="10" type="ORF">TcWFU_009539</name>
</gene>
<dbReference type="Proteomes" id="UP001651158">
    <property type="component" value="Unassembled WGS sequence"/>
</dbReference>
<dbReference type="Gene3D" id="1.10.1370.10">
    <property type="entry name" value="Neurolysin, domain 3"/>
    <property type="match status" value="2"/>
</dbReference>
<evidence type="ECO:0000259" key="9">
    <source>
        <dbReference type="SMART" id="SM00014"/>
    </source>
</evidence>
<comment type="cofactor">
    <cofactor evidence="7">
        <name>Zn(2+)</name>
        <dbReference type="ChEBI" id="CHEBI:29105"/>
    </cofactor>
    <text evidence="7">Binds 1 zinc ion.</text>
</comment>
<dbReference type="InterPro" id="IPR045090">
    <property type="entry name" value="Pept_M3A_M3B"/>
</dbReference>
<keyword evidence="8" id="KW-1133">Transmembrane helix</keyword>
<evidence type="ECO:0000256" key="4">
    <source>
        <dbReference type="ARBA" id="ARBA00022801"/>
    </source>
</evidence>
<keyword evidence="8" id="KW-0812">Transmembrane</keyword>
<keyword evidence="4 7" id="KW-0378">Hydrolase</keyword>
<protein>
    <submittedName>
        <fullName evidence="10">Phospholipid phosphatase 6</fullName>
    </submittedName>
</protein>
<evidence type="ECO:0000256" key="3">
    <source>
        <dbReference type="ARBA" id="ARBA00022723"/>
    </source>
</evidence>
<dbReference type="InterPro" id="IPR024079">
    <property type="entry name" value="MetalloPept_cat_dom_sf"/>
</dbReference>
<evidence type="ECO:0000313" key="11">
    <source>
        <dbReference type="Proteomes" id="UP001651158"/>
    </source>
</evidence>
<evidence type="ECO:0000256" key="5">
    <source>
        <dbReference type="ARBA" id="ARBA00022833"/>
    </source>
</evidence>
<dbReference type="Gene3D" id="1.20.144.10">
    <property type="entry name" value="Phosphatidic acid phosphatase type 2/haloperoxidase"/>
    <property type="match status" value="1"/>
</dbReference>
<evidence type="ECO:0000256" key="1">
    <source>
        <dbReference type="ARBA" id="ARBA00006040"/>
    </source>
</evidence>